<name>A0A1H7J6X7_9GAMM</name>
<dbReference type="AlphaFoldDB" id="A0A1H7J6X7"/>
<organism evidence="1 2">
    <name type="scientific">Colwellia chukchiensis</name>
    <dbReference type="NCBI Taxonomy" id="641665"/>
    <lineage>
        <taxon>Bacteria</taxon>
        <taxon>Pseudomonadati</taxon>
        <taxon>Pseudomonadota</taxon>
        <taxon>Gammaproteobacteria</taxon>
        <taxon>Alteromonadales</taxon>
        <taxon>Colwelliaceae</taxon>
        <taxon>Colwellia</taxon>
    </lineage>
</organism>
<evidence type="ECO:0000313" key="1">
    <source>
        <dbReference type="EMBL" id="SEK70438.1"/>
    </source>
</evidence>
<dbReference type="Proteomes" id="UP000199297">
    <property type="component" value="Unassembled WGS sequence"/>
</dbReference>
<sequence length="43" mass="5015">MPERKPKIFHHFPLRSVDISGLKFIQLKTDLIAARALNKHYAI</sequence>
<evidence type="ECO:0000313" key="2">
    <source>
        <dbReference type="Proteomes" id="UP000199297"/>
    </source>
</evidence>
<accession>A0A1H7J6X7</accession>
<proteinExistence type="predicted"/>
<dbReference type="EMBL" id="FOBI01000002">
    <property type="protein sequence ID" value="SEK70438.1"/>
    <property type="molecule type" value="Genomic_DNA"/>
</dbReference>
<gene>
    <name evidence="1" type="ORF">SAMN05216262_102156</name>
</gene>
<reference evidence="2" key="1">
    <citation type="submission" date="2016-10" db="EMBL/GenBank/DDBJ databases">
        <authorList>
            <person name="Varghese N."/>
            <person name="Submissions S."/>
        </authorList>
    </citation>
    <scope>NUCLEOTIDE SEQUENCE [LARGE SCALE GENOMIC DNA]</scope>
    <source>
        <strain evidence="2">CGMCC 1.9127</strain>
    </source>
</reference>
<keyword evidence="2" id="KW-1185">Reference proteome</keyword>
<protein>
    <submittedName>
        <fullName evidence="1">Uncharacterized protein</fullName>
    </submittedName>
</protein>